<dbReference type="GO" id="GO:0004674">
    <property type="term" value="F:protein serine/threonine kinase activity"/>
    <property type="evidence" value="ECO:0007669"/>
    <property type="project" value="UniProtKB-KW"/>
</dbReference>
<dbReference type="InterPro" id="IPR036890">
    <property type="entry name" value="HATPase_C_sf"/>
</dbReference>
<dbReference type="PANTHER" id="PTHR35526">
    <property type="entry name" value="ANTI-SIGMA-F FACTOR RSBW-RELATED"/>
    <property type="match status" value="1"/>
</dbReference>
<keyword evidence="1" id="KW-0418">Kinase</keyword>
<dbReference type="SUPFAM" id="SSF55874">
    <property type="entry name" value="ATPase domain of HSP90 chaperone/DNA topoisomerase II/histidine kinase"/>
    <property type="match status" value="1"/>
</dbReference>
<dbReference type="InterPro" id="IPR050267">
    <property type="entry name" value="Anti-sigma-factor_SerPK"/>
</dbReference>
<feature type="domain" description="Histidine kinase/HSP90-like ATPase" evidence="2">
    <location>
        <begin position="178"/>
        <end position="288"/>
    </location>
</feature>
<evidence type="ECO:0000256" key="1">
    <source>
        <dbReference type="ARBA" id="ARBA00022527"/>
    </source>
</evidence>
<keyword evidence="4" id="KW-1185">Reference proteome</keyword>
<dbReference type="Proteomes" id="UP001183643">
    <property type="component" value="Unassembled WGS sequence"/>
</dbReference>
<proteinExistence type="predicted"/>
<dbReference type="Gene3D" id="3.30.565.10">
    <property type="entry name" value="Histidine kinase-like ATPase, C-terminal domain"/>
    <property type="match status" value="1"/>
</dbReference>
<dbReference type="EMBL" id="JAVDYB010000001">
    <property type="protein sequence ID" value="MDR7279243.1"/>
    <property type="molecule type" value="Genomic_DNA"/>
</dbReference>
<protein>
    <submittedName>
        <fullName evidence="3">Anti-sigma regulatory factor (Ser/Thr protein kinase)</fullName>
    </submittedName>
</protein>
<keyword evidence="1" id="KW-0808">Transferase</keyword>
<dbReference type="InterPro" id="IPR003594">
    <property type="entry name" value="HATPase_dom"/>
</dbReference>
<dbReference type="PANTHER" id="PTHR35526:SF3">
    <property type="entry name" value="ANTI-SIGMA-F FACTOR RSBW"/>
    <property type="match status" value="1"/>
</dbReference>
<evidence type="ECO:0000313" key="3">
    <source>
        <dbReference type="EMBL" id="MDR7279243.1"/>
    </source>
</evidence>
<dbReference type="AlphaFoldDB" id="A0AAE3YVP9"/>
<reference evidence="3" key="1">
    <citation type="submission" date="2023-07" db="EMBL/GenBank/DDBJ databases">
        <title>Sequencing the genomes of 1000 actinobacteria strains.</title>
        <authorList>
            <person name="Klenk H.-P."/>
        </authorList>
    </citation>
    <scope>NUCLEOTIDE SEQUENCE</scope>
    <source>
        <strain evidence="3">DSM 44707</strain>
    </source>
</reference>
<evidence type="ECO:0000313" key="4">
    <source>
        <dbReference type="Proteomes" id="UP001183643"/>
    </source>
</evidence>
<gene>
    <name evidence="3" type="ORF">J2S41_006021</name>
</gene>
<keyword evidence="1" id="KW-0723">Serine/threonine-protein kinase</keyword>
<dbReference type="Pfam" id="PF13581">
    <property type="entry name" value="HATPase_c_2"/>
    <property type="match status" value="1"/>
</dbReference>
<organism evidence="3 4">
    <name type="scientific">Catenuloplanes atrovinosus</name>
    <dbReference type="NCBI Taxonomy" id="137266"/>
    <lineage>
        <taxon>Bacteria</taxon>
        <taxon>Bacillati</taxon>
        <taxon>Actinomycetota</taxon>
        <taxon>Actinomycetes</taxon>
        <taxon>Micromonosporales</taxon>
        <taxon>Micromonosporaceae</taxon>
        <taxon>Catenuloplanes</taxon>
    </lineage>
</organism>
<sequence>MTGHILLLYDDGEELAARVAAAVAGTDDPLVLALRPEHHAAVAAALGDRPMIQAARPDVHTRPAAALAGYYRFTRHAPRVTVIAEPDPGATADARARAARFEAAADLTIPGSGLTVVCAYPAATPDLLRTHPHLLTPVGTAGNPGHADASALLHDLGPAHPAAPPAAAPRLRICGSTTIRDLDAVRRRVTEHLADLAPLVRADFVAAVNEILTNAYLHGAPPLGLTLWADPDTVECRVTDHGPGRPDPTLGYRPRPNAGRAGAGLWLARQACDDLDMWRTDDTFTVRLSSTTRHHSHPHSGALARAETAHTRTALLSRRVAGLRHR</sequence>
<dbReference type="RefSeq" id="WP_310372685.1">
    <property type="nucleotide sequence ID" value="NZ_JAVDYB010000001.1"/>
</dbReference>
<evidence type="ECO:0000259" key="2">
    <source>
        <dbReference type="Pfam" id="PF13581"/>
    </source>
</evidence>
<comment type="caution">
    <text evidence="3">The sequence shown here is derived from an EMBL/GenBank/DDBJ whole genome shotgun (WGS) entry which is preliminary data.</text>
</comment>
<name>A0AAE3YVP9_9ACTN</name>
<accession>A0AAE3YVP9</accession>
<dbReference type="CDD" id="cd16936">
    <property type="entry name" value="HATPase_RsbW-like"/>
    <property type="match status" value="1"/>
</dbReference>